<proteinExistence type="predicted"/>
<evidence type="ECO:0000256" key="1">
    <source>
        <dbReference type="SAM" id="Phobius"/>
    </source>
</evidence>
<keyword evidence="1" id="KW-1133">Transmembrane helix</keyword>
<dbReference type="EMBL" id="GGFM01008566">
    <property type="protein sequence ID" value="MBW29317.1"/>
    <property type="molecule type" value="Transcribed_RNA"/>
</dbReference>
<keyword evidence="1" id="KW-0812">Transmembrane</keyword>
<feature type="transmembrane region" description="Helical" evidence="1">
    <location>
        <begin position="43"/>
        <end position="65"/>
    </location>
</feature>
<dbReference type="AlphaFoldDB" id="A0A2M3ZL69"/>
<evidence type="ECO:0000313" key="2">
    <source>
        <dbReference type="EMBL" id="MBW29317.1"/>
    </source>
</evidence>
<protein>
    <submittedName>
        <fullName evidence="2">Uncharacterized protein</fullName>
    </submittedName>
</protein>
<reference evidence="2" key="1">
    <citation type="submission" date="2018-01" db="EMBL/GenBank/DDBJ databases">
        <title>An insight into the sialome of Amazonian anophelines.</title>
        <authorList>
            <person name="Ribeiro J.M."/>
            <person name="Scarpassa V."/>
            <person name="Calvo E."/>
        </authorList>
    </citation>
    <scope>NUCLEOTIDE SEQUENCE</scope>
    <source>
        <tissue evidence="2">Salivary glands</tissue>
    </source>
</reference>
<feature type="transmembrane region" description="Helical" evidence="1">
    <location>
        <begin position="6"/>
        <end position="31"/>
    </location>
</feature>
<keyword evidence="1" id="KW-0472">Membrane</keyword>
<accession>A0A2M3ZL69</accession>
<name>A0A2M3ZL69_9DIPT</name>
<sequence>MYARVYVCVCVCVCVCAHAGACALSVSWLLFRRDAAGGPNCKYEMFTVVAAPFLTPPFIIVYQFLQTLLSSVFMLPTF</sequence>
<organism evidence="2">
    <name type="scientific">Anopheles braziliensis</name>
    <dbReference type="NCBI Taxonomy" id="58242"/>
    <lineage>
        <taxon>Eukaryota</taxon>
        <taxon>Metazoa</taxon>
        <taxon>Ecdysozoa</taxon>
        <taxon>Arthropoda</taxon>
        <taxon>Hexapoda</taxon>
        <taxon>Insecta</taxon>
        <taxon>Pterygota</taxon>
        <taxon>Neoptera</taxon>
        <taxon>Endopterygota</taxon>
        <taxon>Diptera</taxon>
        <taxon>Nematocera</taxon>
        <taxon>Culicoidea</taxon>
        <taxon>Culicidae</taxon>
        <taxon>Anophelinae</taxon>
        <taxon>Anopheles</taxon>
    </lineage>
</organism>